<dbReference type="SMART" id="SM00256">
    <property type="entry name" value="FBOX"/>
    <property type="match status" value="1"/>
</dbReference>
<keyword evidence="3" id="KW-1185">Reference proteome</keyword>
<dbReference type="SUPFAM" id="SSF81383">
    <property type="entry name" value="F-box domain"/>
    <property type="match status" value="1"/>
</dbReference>
<evidence type="ECO:0000259" key="1">
    <source>
        <dbReference type="PROSITE" id="PS50181"/>
    </source>
</evidence>
<protein>
    <recommendedName>
        <fullName evidence="1">F-box domain-containing protein</fullName>
    </recommendedName>
</protein>
<dbReference type="InterPro" id="IPR036047">
    <property type="entry name" value="F-box-like_dom_sf"/>
</dbReference>
<dbReference type="InParanoid" id="A0A286ULT3"/>
<organism evidence="2 3">
    <name type="scientific">Pyrrhoderma noxium</name>
    <dbReference type="NCBI Taxonomy" id="2282107"/>
    <lineage>
        <taxon>Eukaryota</taxon>
        <taxon>Fungi</taxon>
        <taxon>Dikarya</taxon>
        <taxon>Basidiomycota</taxon>
        <taxon>Agaricomycotina</taxon>
        <taxon>Agaricomycetes</taxon>
        <taxon>Hymenochaetales</taxon>
        <taxon>Hymenochaetaceae</taxon>
        <taxon>Pyrrhoderma</taxon>
    </lineage>
</organism>
<dbReference type="PROSITE" id="PS50181">
    <property type="entry name" value="FBOX"/>
    <property type="match status" value="1"/>
</dbReference>
<dbReference type="EMBL" id="NBII01000003">
    <property type="protein sequence ID" value="PAV20540.1"/>
    <property type="molecule type" value="Genomic_DNA"/>
</dbReference>
<evidence type="ECO:0000313" key="3">
    <source>
        <dbReference type="Proteomes" id="UP000217199"/>
    </source>
</evidence>
<dbReference type="AlphaFoldDB" id="A0A286ULT3"/>
<evidence type="ECO:0000313" key="2">
    <source>
        <dbReference type="EMBL" id="PAV20540.1"/>
    </source>
</evidence>
<reference evidence="2 3" key="1">
    <citation type="journal article" date="2017" name="Mol. Ecol.">
        <title>Comparative and population genomic landscape of Phellinus noxius: A hypervariable fungus causing root rot in trees.</title>
        <authorList>
            <person name="Chung C.L."/>
            <person name="Lee T.J."/>
            <person name="Akiba M."/>
            <person name="Lee H.H."/>
            <person name="Kuo T.H."/>
            <person name="Liu D."/>
            <person name="Ke H.M."/>
            <person name="Yokoi T."/>
            <person name="Roa M.B."/>
            <person name="Lu M.J."/>
            <person name="Chang Y.Y."/>
            <person name="Ann P.J."/>
            <person name="Tsai J.N."/>
            <person name="Chen C.Y."/>
            <person name="Tzean S.S."/>
            <person name="Ota Y."/>
            <person name="Hattori T."/>
            <person name="Sahashi N."/>
            <person name="Liou R.F."/>
            <person name="Kikuchi T."/>
            <person name="Tsai I.J."/>
        </authorList>
    </citation>
    <scope>NUCLEOTIDE SEQUENCE [LARGE SCALE GENOMIC DNA]</scope>
    <source>
        <strain evidence="2 3">FFPRI411160</strain>
    </source>
</reference>
<name>A0A286ULT3_9AGAM</name>
<gene>
    <name evidence="2" type="ORF">PNOK_0316700</name>
</gene>
<dbReference type="OrthoDB" id="2751409at2759"/>
<dbReference type="InterPro" id="IPR001810">
    <property type="entry name" value="F-box_dom"/>
</dbReference>
<accession>A0A286ULT3</accession>
<feature type="domain" description="F-box" evidence="1">
    <location>
        <begin position="1"/>
        <end position="46"/>
    </location>
</feature>
<dbReference type="Proteomes" id="UP000217199">
    <property type="component" value="Unassembled WGS sequence"/>
</dbReference>
<proteinExistence type="predicted"/>
<comment type="caution">
    <text evidence="2">The sequence shown here is derived from an EMBL/GenBank/DDBJ whole genome shotgun (WGS) entry which is preliminary data.</text>
</comment>
<sequence>MQWSSLPLEVRLYVLNCLDLRELLCLRRVCKQLCSIIDTETNLQSTITLGTSGVISNPYSSLLPAQKLELLKIADTAWTNLHWTRRIDVPSILIKEVVGLSDGILFYTTYDDTTESESESSDGYNSDDTSPTKLSYIRLPSRRDLKPMHGPTLNLNFTVKSFAFDAARDLMILAEMCYNRIEKVSNKHSVMINLHILSITTNMEHPDSHQAQISQFFHVYCTGYGLNIKICGNHVGVLLSKPEADGADKFYILDWTTGTRKAMMHSKDTGEVWQSFCFLAADAILLPDSLKGALNVYFFDANPDSIKHAAAVILPQTKRQPGLGSMKVASEPPPAAFTDARSPLVDPPPFVADPESTLVVVKLIYHNPREGIWGAPQVITQFVVLSRRTLLTLGRNVIKLIQRESQVETPGSPLKKYDLKQRVCFPAEGGWVYHSQWGLDFPFCHHSFFVHGTRLLNITTDIFDPLGSEHGPPGPISASIFDFNMFNERRGIKFLEENVRPIPDVPDSEWNEDMDWDWDSDTGKMRWPVLQSRVFKNRPNIVDLPEVFCKPFFTALSYRSVRTERILDWNFALIDGERIIGFSDSDDNHRDIDVIVL</sequence>
<dbReference type="Pfam" id="PF00646">
    <property type="entry name" value="F-box"/>
    <property type="match status" value="1"/>
</dbReference>